<comment type="caution">
    <text evidence="2">The sequence shown here is derived from an EMBL/GenBank/DDBJ whole genome shotgun (WGS) entry which is preliminary data.</text>
</comment>
<dbReference type="Proteomes" id="UP001341840">
    <property type="component" value="Unassembled WGS sequence"/>
</dbReference>
<reference evidence="2 3" key="1">
    <citation type="journal article" date="2023" name="Plants (Basel)">
        <title>Bridging the Gap: Combining Genomics and Transcriptomics Approaches to Understand Stylosanthes scabra, an Orphan Legume from the Brazilian Caatinga.</title>
        <authorList>
            <person name="Ferreira-Neto J.R.C."/>
            <person name="da Silva M.D."/>
            <person name="Binneck E."/>
            <person name="de Melo N.F."/>
            <person name="da Silva R.H."/>
            <person name="de Melo A.L.T.M."/>
            <person name="Pandolfi V."/>
            <person name="Bustamante F.O."/>
            <person name="Brasileiro-Vidal A.C."/>
            <person name="Benko-Iseppon A.M."/>
        </authorList>
    </citation>
    <scope>NUCLEOTIDE SEQUENCE [LARGE SCALE GENOMIC DNA]</scope>
    <source>
        <tissue evidence="2">Leaves</tissue>
    </source>
</reference>
<feature type="region of interest" description="Disordered" evidence="1">
    <location>
        <begin position="144"/>
        <end position="171"/>
    </location>
</feature>
<organism evidence="2 3">
    <name type="scientific">Stylosanthes scabra</name>
    <dbReference type="NCBI Taxonomy" id="79078"/>
    <lineage>
        <taxon>Eukaryota</taxon>
        <taxon>Viridiplantae</taxon>
        <taxon>Streptophyta</taxon>
        <taxon>Embryophyta</taxon>
        <taxon>Tracheophyta</taxon>
        <taxon>Spermatophyta</taxon>
        <taxon>Magnoliopsida</taxon>
        <taxon>eudicotyledons</taxon>
        <taxon>Gunneridae</taxon>
        <taxon>Pentapetalae</taxon>
        <taxon>rosids</taxon>
        <taxon>fabids</taxon>
        <taxon>Fabales</taxon>
        <taxon>Fabaceae</taxon>
        <taxon>Papilionoideae</taxon>
        <taxon>50 kb inversion clade</taxon>
        <taxon>dalbergioids sensu lato</taxon>
        <taxon>Dalbergieae</taxon>
        <taxon>Pterocarpus clade</taxon>
        <taxon>Stylosanthes</taxon>
    </lineage>
</organism>
<sequence length="171" mass="18636">MVSSVMVGLFLQREISAGCKEVTKASGSARCDSIVNSSPCALTPGKEKKSKKETRQNVGIVSILPYDGHQCSGLVTGKEVLLECKCSDGLQRRRTSAAKVWNGGVVDLQGHSNAQITTSRGTLSHFSMNPSPSILRPGQICSSVRPSRVRQRRRRGRLSKPKARRRYVLPS</sequence>
<protein>
    <submittedName>
        <fullName evidence="2">Uncharacterized protein</fullName>
    </submittedName>
</protein>
<gene>
    <name evidence="2" type="ORF">PIB30_041819</name>
</gene>
<feature type="compositionally biased region" description="Basic residues" evidence="1">
    <location>
        <begin position="147"/>
        <end position="171"/>
    </location>
</feature>
<evidence type="ECO:0000256" key="1">
    <source>
        <dbReference type="SAM" id="MobiDB-lite"/>
    </source>
</evidence>
<evidence type="ECO:0000313" key="2">
    <source>
        <dbReference type="EMBL" id="MED6220125.1"/>
    </source>
</evidence>
<evidence type="ECO:0000313" key="3">
    <source>
        <dbReference type="Proteomes" id="UP001341840"/>
    </source>
</evidence>
<keyword evidence="3" id="KW-1185">Reference proteome</keyword>
<dbReference type="EMBL" id="JASCZI010272094">
    <property type="protein sequence ID" value="MED6220125.1"/>
    <property type="molecule type" value="Genomic_DNA"/>
</dbReference>
<proteinExistence type="predicted"/>
<name>A0ABU6ZDT9_9FABA</name>
<accession>A0ABU6ZDT9</accession>